<evidence type="ECO:0000313" key="1">
    <source>
        <dbReference type="EMBL" id="ANH80907.1"/>
    </source>
</evidence>
<organism evidence="1 2">
    <name type="scientific">Niabella ginsenosidivorans</name>
    <dbReference type="NCBI Taxonomy" id="1176587"/>
    <lineage>
        <taxon>Bacteria</taxon>
        <taxon>Pseudomonadati</taxon>
        <taxon>Bacteroidota</taxon>
        <taxon>Chitinophagia</taxon>
        <taxon>Chitinophagales</taxon>
        <taxon>Chitinophagaceae</taxon>
        <taxon>Niabella</taxon>
    </lineage>
</organism>
<dbReference type="OrthoDB" id="606446at2"/>
<dbReference type="Proteomes" id="UP000077667">
    <property type="component" value="Chromosome"/>
</dbReference>
<gene>
    <name evidence="1" type="ORF">A8C56_07865</name>
</gene>
<sequence>MWSNIKINIAARFKTLIVCEADGQLSQSFAWNNIWLNQMWGAIDYFVVSSVNNGWPNANLVYGGSFGYSSNDITGLNSNIMSFVKAISDGKYHSNAWTFYGCQFEGGSLANNSHIECINCSNSLIRGWRFRDIRYEAHDNTMRLGILCNTSDSYADVQVDFMFAIGDVNSNTLTFTNGCKNINTAADAFLLDTGSIANNLKKAGAIYLIKNMDSFHYRSNTGLFNSTTSFSSYFPMHLYKLDEQVSIRVYANGRIFFGICDENMNIITNNDGLLTSQIDNIVRTGITFTVINNCLIRSGGDAATSYQQVNILTIPTAKYIFFCHNTIDPDNAIKIQVQRLSFKKMHKISFKGRVRPNDAYWYFSGLPNTIVTNWEKEDKYYITSTDQLYRITKSGVGLQYSGLTVTGTSGTSTLTVNAGDMTKFIEGAEFTIAGDSTVYKIKSMDTTALTINVQTNLITSPTTATVTFIAAEYELVNYLKTGTTAQRPTTLTSTQFGALYYDTTIDKHVFWNGSAWVDYRTTSQANSTATDIATLQTDFNALLEKLKSAGLMS</sequence>
<protein>
    <submittedName>
        <fullName evidence="1">Uncharacterized protein</fullName>
    </submittedName>
</protein>
<dbReference type="AlphaFoldDB" id="A0A1A9HZS8"/>
<proteinExistence type="predicted"/>
<accession>A0A1A9HZS8</accession>
<dbReference type="Gene3D" id="6.10.140.1630">
    <property type="match status" value="1"/>
</dbReference>
<dbReference type="RefSeq" id="WP_067754204.1">
    <property type="nucleotide sequence ID" value="NZ_CP015772.1"/>
</dbReference>
<dbReference type="EMBL" id="CP015772">
    <property type="protein sequence ID" value="ANH80907.1"/>
    <property type="molecule type" value="Genomic_DNA"/>
</dbReference>
<evidence type="ECO:0000313" key="2">
    <source>
        <dbReference type="Proteomes" id="UP000077667"/>
    </source>
</evidence>
<reference evidence="1 2" key="1">
    <citation type="submission" date="2016-05" db="EMBL/GenBank/DDBJ databases">
        <title>Niabella ginsenosidivorans BS26 whole genome sequencing.</title>
        <authorList>
            <person name="Im W.T."/>
            <person name="Siddiqi M.Z."/>
        </authorList>
    </citation>
    <scope>NUCLEOTIDE SEQUENCE [LARGE SCALE GENOMIC DNA]</scope>
    <source>
        <strain evidence="1 2">BS26</strain>
    </source>
</reference>
<dbReference type="KEGG" id="nia:A8C56_07865"/>
<name>A0A1A9HZS8_9BACT</name>
<keyword evidence="2" id="KW-1185">Reference proteome</keyword>